<accession>A0A395M328</accession>
<dbReference type="InterPro" id="IPR050534">
    <property type="entry name" value="Coronavir_polyprotein_1ab"/>
</dbReference>
<dbReference type="GO" id="GO:0005524">
    <property type="term" value="F:ATP binding"/>
    <property type="evidence" value="ECO:0007669"/>
    <property type="project" value="UniProtKB-KW"/>
</dbReference>
<dbReference type="EMBL" id="PHFL01000007">
    <property type="protein sequence ID" value="RFM25219.1"/>
    <property type="molecule type" value="Genomic_DNA"/>
</dbReference>
<evidence type="ECO:0000256" key="1">
    <source>
        <dbReference type="ARBA" id="ARBA00022741"/>
    </source>
</evidence>
<keyword evidence="2" id="KW-0378">Hydrolase</keyword>
<dbReference type="PANTHER" id="PTHR43788">
    <property type="entry name" value="DNA2/NAM7 HELICASE FAMILY MEMBER"/>
    <property type="match status" value="1"/>
</dbReference>
<reference evidence="6 7" key="1">
    <citation type="journal article" date="2011" name="ISME J.">
        <title>Community ecology of hot spring cyanobacterial mats: predominant populations and their functional potential.</title>
        <authorList>
            <person name="Klatt C.G."/>
            <person name="Wood J.M."/>
            <person name="Rusch D.B."/>
            <person name="Bateson M.M."/>
            <person name="Hamamura N."/>
            <person name="Heidelberg J.F."/>
            <person name="Grossman A.R."/>
            <person name="Bhaya D."/>
            <person name="Cohan F.M."/>
            <person name="Kuhl M."/>
            <person name="Bryant D.A."/>
            <person name="Ward D.M."/>
        </authorList>
    </citation>
    <scope>NUCLEOTIDE SEQUENCE [LARGE SCALE GENOMIC DNA]</scope>
    <source>
        <strain evidence="6">OS</strain>
    </source>
</reference>
<dbReference type="Pfam" id="PF13087">
    <property type="entry name" value="AAA_12"/>
    <property type="match status" value="1"/>
</dbReference>
<dbReference type="PANTHER" id="PTHR43788:SF8">
    <property type="entry name" value="DNA-BINDING PROTEIN SMUBP-2"/>
    <property type="match status" value="1"/>
</dbReference>
<dbReference type="Proteomes" id="UP000266389">
    <property type="component" value="Unassembled WGS sequence"/>
</dbReference>
<organism evidence="6 7">
    <name type="scientific">Candidatus Thermochlorobacter aerophilus</name>
    <dbReference type="NCBI Taxonomy" id="1868324"/>
    <lineage>
        <taxon>Bacteria</taxon>
        <taxon>Pseudomonadati</taxon>
        <taxon>Chlorobiota</taxon>
        <taxon>Chlorobiia</taxon>
        <taxon>Chlorobiales</taxon>
        <taxon>Candidatus Thermochlorobacteriaceae</taxon>
        <taxon>Candidatus Thermochlorobacter</taxon>
    </lineage>
</organism>
<evidence type="ECO:0000256" key="2">
    <source>
        <dbReference type="ARBA" id="ARBA00022801"/>
    </source>
</evidence>
<feature type="domain" description="DNA2/NAM7 helicase-like C-terminal" evidence="5">
    <location>
        <begin position="61"/>
        <end position="249"/>
    </location>
</feature>
<dbReference type="AlphaFoldDB" id="A0A395M328"/>
<evidence type="ECO:0000256" key="4">
    <source>
        <dbReference type="ARBA" id="ARBA00022840"/>
    </source>
</evidence>
<keyword evidence="4" id="KW-0067">ATP-binding</keyword>
<sequence length="347" mass="40261">MSLFKANPNAKFIVAGDPKQIPPVIEIDEKELENFDFQDENIYKMMNLESFKPEEQKIRPNDTIQNLDTQYRSIPEIGQLFSELSYSGLLKHDREKNGKARKQLPEKFKELISSPVTFVDIPLNQDHSIYKVNKLFYSSYHIYAAIFVSEMIKYFDNVNSDIGWTIGLIAPYRAQAVLLNKLVTSYGISENVKVYADTVHGFQGDECDIVFFICNPNSYEYSNHPKALLSKEYIYNVAISRAKDYLVILHPYTAIQNNNFINKIKLSYQTNFEREEPLNAKDLEKALFNVENYIENNTYISGHDSINVFGLSEMKYFIKVDDNAIDIQLRDLKRPEEINSNNLKHQV</sequence>
<dbReference type="GO" id="GO:0016787">
    <property type="term" value="F:hydrolase activity"/>
    <property type="evidence" value="ECO:0007669"/>
    <property type="project" value="UniProtKB-KW"/>
</dbReference>
<evidence type="ECO:0000259" key="5">
    <source>
        <dbReference type="Pfam" id="PF13087"/>
    </source>
</evidence>
<name>A0A395M328_9BACT</name>
<dbReference type="GO" id="GO:0043139">
    <property type="term" value="F:5'-3' DNA helicase activity"/>
    <property type="evidence" value="ECO:0007669"/>
    <property type="project" value="TreeGrafter"/>
</dbReference>
<dbReference type="Gene3D" id="3.40.50.300">
    <property type="entry name" value="P-loop containing nucleotide triphosphate hydrolases"/>
    <property type="match status" value="1"/>
</dbReference>
<keyword evidence="3" id="KW-0347">Helicase</keyword>
<dbReference type="InterPro" id="IPR027417">
    <property type="entry name" value="P-loop_NTPase"/>
</dbReference>
<dbReference type="SUPFAM" id="SSF52540">
    <property type="entry name" value="P-loop containing nucleoside triphosphate hydrolases"/>
    <property type="match status" value="1"/>
</dbReference>
<proteinExistence type="predicted"/>
<dbReference type="CDD" id="cd18808">
    <property type="entry name" value="SF1_C_Upf1"/>
    <property type="match status" value="1"/>
</dbReference>
<evidence type="ECO:0000313" key="6">
    <source>
        <dbReference type="EMBL" id="RFM25219.1"/>
    </source>
</evidence>
<evidence type="ECO:0000313" key="7">
    <source>
        <dbReference type="Proteomes" id="UP000266389"/>
    </source>
</evidence>
<evidence type="ECO:0000256" key="3">
    <source>
        <dbReference type="ARBA" id="ARBA00022806"/>
    </source>
</evidence>
<gene>
    <name evidence="6" type="ORF">D0433_00930</name>
</gene>
<comment type="caution">
    <text evidence="6">The sequence shown here is derived from an EMBL/GenBank/DDBJ whole genome shotgun (WGS) entry which is preliminary data.</text>
</comment>
<keyword evidence="1" id="KW-0547">Nucleotide-binding</keyword>
<dbReference type="InterPro" id="IPR047187">
    <property type="entry name" value="SF1_C_Upf1"/>
</dbReference>
<dbReference type="InterPro" id="IPR041679">
    <property type="entry name" value="DNA2/NAM7-like_C"/>
</dbReference>
<protein>
    <recommendedName>
        <fullName evidence="5">DNA2/NAM7 helicase-like C-terminal domain-containing protein</fullName>
    </recommendedName>
</protein>